<dbReference type="Gene3D" id="1.20.5.1230">
    <property type="entry name" value="Apolipoprotein A-I"/>
    <property type="match status" value="1"/>
</dbReference>
<evidence type="ECO:0000313" key="4">
    <source>
        <dbReference type="Proteomes" id="UP001632038"/>
    </source>
</evidence>
<reference evidence="4" key="1">
    <citation type="journal article" date="2024" name="IScience">
        <title>Strigolactones Initiate the Formation of Haustorium-like Structures in Castilleja.</title>
        <authorList>
            <person name="Buerger M."/>
            <person name="Peterson D."/>
            <person name="Chory J."/>
        </authorList>
    </citation>
    <scope>NUCLEOTIDE SEQUENCE [LARGE SCALE GENOMIC DNA]</scope>
</reference>
<dbReference type="EMBL" id="JAVIJP010000047">
    <property type="protein sequence ID" value="KAL3626653.1"/>
    <property type="molecule type" value="Genomic_DNA"/>
</dbReference>
<name>A0ABD3C9Y0_9LAMI</name>
<feature type="compositionally biased region" description="Basic and acidic residues" evidence="1">
    <location>
        <begin position="84"/>
        <end position="93"/>
    </location>
</feature>
<evidence type="ECO:0000313" key="3">
    <source>
        <dbReference type="EMBL" id="KAL3626653.1"/>
    </source>
</evidence>
<accession>A0ABD3C9Y0</accession>
<evidence type="ECO:0000256" key="2">
    <source>
        <dbReference type="SAM" id="SignalP"/>
    </source>
</evidence>
<protein>
    <recommendedName>
        <fullName evidence="5">Late embryogenesis abundant protein D-29</fullName>
    </recommendedName>
</protein>
<dbReference type="PANTHER" id="PTHR47372">
    <property type="entry name" value="DAUER UP-REGULATED-RELATED"/>
    <property type="match status" value="1"/>
</dbReference>
<dbReference type="PANTHER" id="PTHR47372:SF5">
    <property type="entry name" value="LATE EMBRYOGENESIS ABUNDANT PROTEIN (LEA) FAMILY PROTEIN"/>
    <property type="match status" value="1"/>
</dbReference>
<evidence type="ECO:0000256" key="1">
    <source>
        <dbReference type="SAM" id="MobiDB-lite"/>
    </source>
</evidence>
<feature type="chain" id="PRO_5044864965" description="Late embryogenesis abundant protein D-29" evidence="2">
    <location>
        <begin position="25"/>
        <end position="230"/>
    </location>
</feature>
<sequence>MKSSKIISTKIFVLLAMVVVLATATEDVIRKQQEHAIDEESLVNKENSESWTGWAKDKISEGLGFKASSDADADDVAASTIDAAAKKTKDKITDSATGAGEYASEKAGEAKDKAAEATEAAKRKVSEKTEEAYEKSGELKEKAEERSKEAKDRAAEEAKDKGKKAEEQVGWAKEKAKEGYEAAKDRAAETYESAKDKVASNLEAAKERSKDIIKDDDLTSSSQVDKDDEL</sequence>
<keyword evidence="2" id="KW-0732">Signal</keyword>
<feature type="signal peptide" evidence="2">
    <location>
        <begin position="1"/>
        <end position="24"/>
    </location>
</feature>
<dbReference type="Proteomes" id="UP001632038">
    <property type="component" value="Unassembled WGS sequence"/>
</dbReference>
<dbReference type="AlphaFoldDB" id="A0ABD3C9Y0"/>
<comment type="caution">
    <text evidence="3">The sequence shown here is derived from an EMBL/GenBank/DDBJ whole genome shotgun (WGS) entry which is preliminary data.</text>
</comment>
<evidence type="ECO:0008006" key="5">
    <source>
        <dbReference type="Google" id="ProtNLM"/>
    </source>
</evidence>
<feature type="region of interest" description="Disordered" evidence="1">
    <location>
        <begin position="84"/>
        <end position="230"/>
    </location>
</feature>
<feature type="compositionally biased region" description="Basic and acidic residues" evidence="1">
    <location>
        <begin position="103"/>
        <end position="217"/>
    </location>
</feature>
<keyword evidence="4" id="KW-1185">Reference proteome</keyword>
<proteinExistence type="predicted"/>
<organism evidence="3 4">
    <name type="scientific">Castilleja foliolosa</name>
    <dbReference type="NCBI Taxonomy" id="1961234"/>
    <lineage>
        <taxon>Eukaryota</taxon>
        <taxon>Viridiplantae</taxon>
        <taxon>Streptophyta</taxon>
        <taxon>Embryophyta</taxon>
        <taxon>Tracheophyta</taxon>
        <taxon>Spermatophyta</taxon>
        <taxon>Magnoliopsida</taxon>
        <taxon>eudicotyledons</taxon>
        <taxon>Gunneridae</taxon>
        <taxon>Pentapetalae</taxon>
        <taxon>asterids</taxon>
        <taxon>lamiids</taxon>
        <taxon>Lamiales</taxon>
        <taxon>Orobanchaceae</taxon>
        <taxon>Pedicularideae</taxon>
        <taxon>Castillejinae</taxon>
        <taxon>Castilleja</taxon>
    </lineage>
</organism>
<gene>
    <name evidence="3" type="ORF">CASFOL_030202</name>
</gene>